<dbReference type="InterPro" id="IPR007341">
    <property type="entry name" value="Transgly_assoc"/>
</dbReference>
<dbReference type="EMBL" id="JBHUMM010000007">
    <property type="protein sequence ID" value="MFD2670977.1"/>
    <property type="molecule type" value="Genomic_DNA"/>
</dbReference>
<comment type="similarity">
    <text evidence="2">Belongs to the UPF0410 family.</text>
</comment>
<sequence>MLSLIASIILAIVIGVIGDALVKYKMPGGPVGSMIAGFAGAWMGTWLLGTWGPIIGQFAIIPAIIGAALFVLMLGIMSRMLHSIT</sequence>
<keyword evidence="5 7" id="KW-1133">Transmembrane helix</keyword>
<keyword evidence="6 7" id="KW-0472">Membrane</keyword>
<proteinExistence type="inferred from homology"/>
<evidence type="ECO:0000313" key="9">
    <source>
        <dbReference type="Proteomes" id="UP001597497"/>
    </source>
</evidence>
<keyword evidence="4 7" id="KW-0812">Transmembrane</keyword>
<organism evidence="8 9">
    <name type="scientific">Marinicrinis sediminis</name>
    <dbReference type="NCBI Taxonomy" id="1652465"/>
    <lineage>
        <taxon>Bacteria</taxon>
        <taxon>Bacillati</taxon>
        <taxon>Bacillota</taxon>
        <taxon>Bacilli</taxon>
        <taxon>Bacillales</taxon>
        <taxon>Paenibacillaceae</taxon>
    </lineage>
</organism>
<dbReference type="Pfam" id="PF04226">
    <property type="entry name" value="Transgly_assoc"/>
    <property type="match status" value="1"/>
</dbReference>
<protein>
    <submittedName>
        <fullName evidence="8">GlsB/YeaQ/YmgE family stress response membrane protein</fullName>
    </submittedName>
</protein>
<dbReference type="RefSeq" id="WP_379928466.1">
    <property type="nucleotide sequence ID" value="NZ_JBHUMM010000007.1"/>
</dbReference>
<keyword evidence="9" id="KW-1185">Reference proteome</keyword>
<feature type="transmembrane region" description="Helical" evidence="7">
    <location>
        <begin position="6"/>
        <end position="24"/>
    </location>
</feature>
<accession>A0ABW5RA42</accession>
<comment type="subcellular location">
    <subcellularLocation>
        <location evidence="1">Cell membrane</location>
        <topology evidence="1">Multi-pass membrane protein</topology>
    </subcellularLocation>
</comment>
<evidence type="ECO:0000313" key="8">
    <source>
        <dbReference type="EMBL" id="MFD2670977.1"/>
    </source>
</evidence>
<gene>
    <name evidence="8" type="ORF">ACFSUC_05065</name>
</gene>
<evidence type="ECO:0000256" key="6">
    <source>
        <dbReference type="ARBA" id="ARBA00023136"/>
    </source>
</evidence>
<name>A0ABW5RA42_9BACL</name>
<dbReference type="Proteomes" id="UP001597497">
    <property type="component" value="Unassembled WGS sequence"/>
</dbReference>
<evidence type="ECO:0000256" key="4">
    <source>
        <dbReference type="ARBA" id="ARBA00022692"/>
    </source>
</evidence>
<evidence type="ECO:0000256" key="2">
    <source>
        <dbReference type="ARBA" id="ARBA00011006"/>
    </source>
</evidence>
<reference evidence="9" key="1">
    <citation type="journal article" date="2019" name="Int. J. Syst. Evol. Microbiol.">
        <title>The Global Catalogue of Microorganisms (GCM) 10K type strain sequencing project: providing services to taxonomists for standard genome sequencing and annotation.</title>
        <authorList>
            <consortium name="The Broad Institute Genomics Platform"/>
            <consortium name="The Broad Institute Genome Sequencing Center for Infectious Disease"/>
            <person name="Wu L."/>
            <person name="Ma J."/>
        </authorList>
    </citation>
    <scope>NUCLEOTIDE SEQUENCE [LARGE SCALE GENOMIC DNA]</scope>
    <source>
        <strain evidence="9">KCTC 33676</strain>
    </source>
</reference>
<feature type="transmembrane region" description="Helical" evidence="7">
    <location>
        <begin position="31"/>
        <end position="48"/>
    </location>
</feature>
<keyword evidence="3" id="KW-1003">Cell membrane</keyword>
<evidence type="ECO:0000256" key="7">
    <source>
        <dbReference type="SAM" id="Phobius"/>
    </source>
</evidence>
<evidence type="ECO:0000256" key="1">
    <source>
        <dbReference type="ARBA" id="ARBA00004651"/>
    </source>
</evidence>
<evidence type="ECO:0000256" key="3">
    <source>
        <dbReference type="ARBA" id="ARBA00022475"/>
    </source>
</evidence>
<comment type="caution">
    <text evidence="8">The sequence shown here is derived from an EMBL/GenBank/DDBJ whole genome shotgun (WGS) entry which is preliminary data.</text>
</comment>
<feature type="transmembrane region" description="Helical" evidence="7">
    <location>
        <begin position="54"/>
        <end position="76"/>
    </location>
</feature>
<evidence type="ECO:0000256" key="5">
    <source>
        <dbReference type="ARBA" id="ARBA00022989"/>
    </source>
</evidence>